<sequence length="114" mass="13407">MGWSCGVNERSCRERRGRAWAIFSNCRRRVRWLIGTTRNPTRIARNPTRIARNPTRIARNPKHIARNPRCNSTHVTPTTTQPQHKYNPYCTPHSINTTHTHKHRFKCRPASEIK</sequence>
<feature type="region of interest" description="Disordered" evidence="1">
    <location>
        <begin position="47"/>
        <end position="88"/>
    </location>
</feature>
<keyword evidence="3" id="KW-1185">Reference proteome</keyword>
<evidence type="ECO:0000256" key="1">
    <source>
        <dbReference type="SAM" id="MobiDB-lite"/>
    </source>
</evidence>
<gene>
    <name evidence="2" type="ORF">Pcinc_034340</name>
</gene>
<organism evidence="2 3">
    <name type="scientific">Petrolisthes cinctipes</name>
    <name type="common">Flat porcelain crab</name>
    <dbReference type="NCBI Taxonomy" id="88211"/>
    <lineage>
        <taxon>Eukaryota</taxon>
        <taxon>Metazoa</taxon>
        <taxon>Ecdysozoa</taxon>
        <taxon>Arthropoda</taxon>
        <taxon>Crustacea</taxon>
        <taxon>Multicrustacea</taxon>
        <taxon>Malacostraca</taxon>
        <taxon>Eumalacostraca</taxon>
        <taxon>Eucarida</taxon>
        <taxon>Decapoda</taxon>
        <taxon>Pleocyemata</taxon>
        <taxon>Anomura</taxon>
        <taxon>Galatheoidea</taxon>
        <taxon>Porcellanidae</taxon>
        <taxon>Petrolisthes</taxon>
    </lineage>
</organism>
<name>A0AAE1JXI7_PETCI</name>
<reference evidence="2" key="1">
    <citation type="submission" date="2023-10" db="EMBL/GenBank/DDBJ databases">
        <title>Genome assemblies of two species of porcelain crab, Petrolisthes cinctipes and Petrolisthes manimaculis (Anomura: Porcellanidae).</title>
        <authorList>
            <person name="Angst P."/>
        </authorList>
    </citation>
    <scope>NUCLEOTIDE SEQUENCE</scope>
    <source>
        <strain evidence="2">PB745_01</strain>
        <tissue evidence="2">Gill</tissue>
    </source>
</reference>
<dbReference type="AlphaFoldDB" id="A0AAE1JXI7"/>
<evidence type="ECO:0000313" key="2">
    <source>
        <dbReference type="EMBL" id="KAK3859554.1"/>
    </source>
</evidence>
<protein>
    <submittedName>
        <fullName evidence="2">Uncharacterized protein</fullName>
    </submittedName>
</protein>
<evidence type="ECO:0000313" key="3">
    <source>
        <dbReference type="Proteomes" id="UP001286313"/>
    </source>
</evidence>
<proteinExistence type="predicted"/>
<accession>A0AAE1JXI7</accession>
<dbReference type="Proteomes" id="UP001286313">
    <property type="component" value="Unassembled WGS sequence"/>
</dbReference>
<feature type="compositionally biased region" description="Low complexity" evidence="1">
    <location>
        <begin position="73"/>
        <end position="84"/>
    </location>
</feature>
<comment type="caution">
    <text evidence="2">The sequence shown here is derived from an EMBL/GenBank/DDBJ whole genome shotgun (WGS) entry which is preliminary data.</text>
</comment>
<dbReference type="EMBL" id="JAWQEG010004988">
    <property type="protein sequence ID" value="KAK3859554.1"/>
    <property type="molecule type" value="Genomic_DNA"/>
</dbReference>